<evidence type="ECO:0000313" key="3">
    <source>
        <dbReference type="Proteomes" id="UP000271624"/>
    </source>
</evidence>
<dbReference type="RefSeq" id="WP_127085600.1">
    <property type="nucleotide sequence ID" value="NZ_RSCL01000024.1"/>
</dbReference>
<dbReference type="AlphaFoldDB" id="A0A433V2S3"/>
<protein>
    <submittedName>
        <fullName evidence="2">Uncharacterized protein</fullName>
    </submittedName>
</protein>
<feature type="region of interest" description="Disordered" evidence="1">
    <location>
        <begin position="172"/>
        <end position="194"/>
    </location>
</feature>
<proteinExistence type="predicted"/>
<dbReference type="OrthoDB" id="8230641at2"/>
<organism evidence="2 3">
    <name type="scientific">Dulcicalothrix desertica PCC 7102</name>
    <dbReference type="NCBI Taxonomy" id="232991"/>
    <lineage>
        <taxon>Bacteria</taxon>
        <taxon>Bacillati</taxon>
        <taxon>Cyanobacteriota</taxon>
        <taxon>Cyanophyceae</taxon>
        <taxon>Nostocales</taxon>
        <taxon>Calotrichaceae</taxon>
        <taxon>Dulcicalothrix</taxon>
    </lineage>
</organism>
<evidence type="ECO:0000256" key="1">
    <source>
        <dbReference type="SAM" id="MobiDB-lite"/>
    </source>
</evidence>
<dbReference type="EMBL" id="RSCL01000024">
    <property type="protein sequence ID" value="RUT00385.1"/>
    <property type="molecule type" value="Genomic_DNA"/>
</dbReference>
<gene>
    <name evidence="2" type="ORF">DSM106972_075130</name>
</gene>
<reference evidence="2" key="2">
    <citation type="journal article" date="2019" name="Genome Biol. Evol.">
        <title>Day and night: Metabolic profiles and evolutionary relationships of six axenic non-marine cyanobacteria.</title>
        <authorList>
            <person name="Will S.E."/>
            <person name="Henke P."/>
            <person name="Boedeker C."/>
            <person name="Huang S."/>
            <person name="Brinkmann H."/>
            <person name="Rohde M."/>
            <person name="Jarek M."/>
            <person name="Friedl T."/>
            <person name="Seufert S."/>
            <person name="Schumacher M."/>
            <person name="Overmann J."/>
            <person name="Neumann-Schaal M."/>
            <person name="Petersen J."/>
        </authorList>
    </citation>
    <scope>NUCLEOTIDE SEQUENCE [LARGE SCALE GENOMIC DNA]</scope>
    <source>
        <strain evidence="2">PCC 7102</strain>
    </source>
</reference>
<accession>A0A433V2S3</accession>
<comment type="caution">
    <text evidence="2">The sequence shown here is derived from an EMBL/GenBank/DDBJ whole genome shotgun (WGS) entry which is preliminary data.</text>
</comment>
<evidence type="ECO:0000313" key="2">
    <source>
        <dbReference type="EMBL" id="RUT00385.1"/>
    </source>
</evidence>
<name>A0A433V2S3_9CYAN</name>
<dbReference type="Proteomes" id="UP000271624">
    <property type="component" value="Unassembled WGS sequence"/>
</dbReference>
<sequence length="194" mass="21856">MNFLESIFGGDREVEKDYRNFVNRYEQGSPSEGYSDEEVYDRYQNVSRRLPPDLYQESAQEVFSRMSPQERMQFGRYLQQQTRASNLNFPDLNQDGIDDRFQDPRYLAQATGRIQSSQPDLLGQIFRGASGMMGGQGGNILSNPLAKGAMAGIAALALKKLMNQGNQGNYGQYGDIRPASEDPLGDPADQPYRY</sequence>
<reference evidence="2" key="1">
    <citation type="submission" date="2018-12" db="EMBL/GenBank/DDBJ databases">
        <authorList>
            <person name="Will S."/>
            <person name="Neumann-Schaal M."/>
            <person name="Henke P."/>
        </authorList>
    </citation>
    <scope>NUCLEOTIDE SEQUENCE</scope>
    <source>
        <strain evidence="2">PCC 7102</strain>
    </source>
</reference>
<keyword evidence="3" id="KW-1185">Reference proteome</keyword>